<name>A0AAN8XPM7_HALRR</name>
<comment type="caution">
    <text evidence="2">The sequence shown here is derived from an EMBL/GenBank/DDBJ whole genome shotgun (WGS) entry which is preliminary data.</text>
</comment>
<evidence type="ECO:0000313" key="3">
    <source>
        <dbReference type="Proteomes" id="UP001381693"/>
    </source>
</evidence>
<evidence type="ECO:0000256" key="1">
    <source>
        <dbReference type="SAM" id="Phobius"/>
    </source>
</evidence>
<sequence>MDLIHTMLQLRCSESKLASNKDLPTIILTPVIALSIYEDVVQLPSWFGLLICGFALDFFPYLLSRRNMKYLYIQITAAAKCSYYTYSMKDVCKQISQNYIDLGNSHSCGLKEINESFDGTRMLDLAFYRVRGSSG</sequence>
<feature type="transmembrane region" description="Helical" evidence="1">
    <location>
        <begin position="43"/>
        <end position="63"/>
    </location>
</feature>
<protein>
    <submittedName>
        <fullName evidence="2">Uncharacterized protein</fullName>
    </submittedName>
</protein>
<reference evidence="2 3" key="1">
    <citation type="submission" date="2023-11" db="EMBL/GenBank/DDBJ databases">
        <title>Halocaridina rubra genome assembly.</title>
        <authorList>
            <person name="Smith C."/>
        </authorList>
    </citation>
    <scope>NUCLEOTIDE SEQUENCE [LARGE SCALE GENOMIC DNA]</scope>
    <source>
        <strain evidence="2">EP-1</strain>
        <tissue evidence="2">Whole</tissue>
    </source>
</reference>
<keyword evidence="1" id="KW-0472">Membrane</keyword>
<organism evidence="2 3">
    <name type="scientific">Halocaridina rubra</name>
    <name type="common">Hawaiian red shrimp</name>
    <dbReference type="NCBI Taxonomy" id="373956"/>
    <lineage>
        <taxon>Eukaryota</taxon>
        <taxon>Metazoa</taxon>
        <taxon>Ecdysozoa</taxon>
        <taxon>Arthropoda</taxon>
        <taxon>Crustacea</taxon>
        <taxon>Multicrustacea</taxon>
        <taxon>Malacostraca</taxon>
        <taxon>Eumalacostraca</taxon>
        <taxon>Eucarida</taxon>
        <taxon>Decapoda</taxon>
        <taxon>Pleocyemata</taxon>
        <taxon>Caridea</taxon>
        <taxon>Atyoidea</taxon>
        <taxon>Atyidae</taxon>
        <taxon>Halocaridina</taxon>
    </lineage>
</organism>
<gene>
    <name evidence="2" type="ORF">SK128_027782</name>
</gene>
<dbReference type="EMBL" id="JAXCGZ010004313">
    <property type="protein sequence ID" value="KAK7081964.1"/>
    <property type="molecule type" value="Genomic_DNA"/>
</dbReference>
<keyword evidence="1" id="KW-0812">Transmembrane</keyword>
<accession>A0AAN8XPM7</accession>
<dbReference type="AlphaFoldDB" id="A0AAN8XPM7"/>
<keyword evidence="3" id="KW-1185">Reference proteome</keyword>
<dbReference type="Proteomes" id="UP001381693">
    <property type="component" value="Unassembled WGS sequence"/>
</dbReference>
<keyword evidence="1" id="KW-1133">Transmembrane helix</keyword>
<evidence type="ECO:0000313" key="2">
    <source>
        <dbReference type="EMBL" id="KAK7081964.1"/>
    </source>
</evidence>
<proteinExistence type="predicted"/>